<dbReference type="EMBL" id="AUSU01007733">
    <property type="protein sequence ID" value="EPS60216.1"/>
    <property type="molecule type" value="Genomic_DNA"/>
</dbReference>
<sequence>MPASSQPESLLTAFALVSSSRLSGPVERSTRRKGSVILRKTIHHRMTGYLFLVGHPTLQTSLALRKLRTEAPAAKFRIRNRT</sequence>
<name>S8C728_9LAMI</name>
<dbReference type="Proteomes" id="UP000015453">
    <property type="component" value="Unassembled WGS sequence"/>
</dbReference>
<protein>
    <submittedName>
        <fullName evidence="1">Uncharacterized protein</fullName>
    </submittedName>
</protein>
<evidence type="ECO:0000313" key="1">
    <source>
        <dbReference type="EMBL" id="EPS60216.1"/>
    </source>
</evidence>
<comment type="caution">
    <text evidence="1">The sequence shown here is derived from an EMBL/GenBank/DDBJ whole genome shotgun (WGS) entry which is preliminary data.</text>
</comment>
<keyword evidence="2" id="KW-1185">Reference proteome</keyword>
<accession>S8C728</accession>
<reference evidence="1 2" key="1">
    <citation type="journal article" date="2013" name="BMC Genomics">
        <title>The miniature genome of a carnivorous plant Genlisea aurea contains a low number of genes and short non-coding sequences.</title>
        <authorList>
            <person name="Leushkin E.V."/>
            <person name="Sutormin R.A."/>
            <person name="Nabieva E.R."/>
            <person name="Penin A.A."/>
            <person name="Kondrashov A.S."/>
            <person name="Logacheva M.D."/>
        </authorList>
    </citation>
    <scope>NUCLEOTIDE SEQUENCE [LARGE SCALE GENOMIC DNA]</scope>
</reference>
<organism evidence="1 2">
    <name type="scientific">Genlisea aurea</name>
    <dbReference type="NCBI Taxonomy" id="192259"/>
    <lineage>
        <taxon>Eukaryota</taxon>
        <taxon>Viridiplantae</taxon>
        <taxon>Streptophyta</taxon>
        <taxon>Embryophyta</taxon>
        <taxon>Tracheophyta</taxon>
        <taxon>Spermatophyta</taxon>
        <taxon>Magnoliopsida</taxon>
        <taxon>eudicotyledons</taxon>
        <taxon>Gunneridae</taxon>
        <taxon>Pentapetalae</taxon>
        <taxon>asterids</taxon>
        <taxon>lamiids</taxon>
        <taxon>Lamiales</taxon>
        <taxon>Lentibulariaceae</taxon>
        <taxon>Genlisea</taxon>
    </lineage>
</organism>
<evidence type="ECO:0000313" key="2">
    <source>
        <dbReference type="Proteomes" id="UP000015453"/>
    </source>
</evidence>
<proteinExistence type="predicted"/>
<dbReference type="AlphaFoldDB" id="S8C728"/>
<gene>
    <name evidence="1" type="ORF">M569_14587</name>
</gene>